<dbReference type="Gene3D" id="2.40.30.30">
    <property type="entry name" value="Riboflavin kinase-like"/>
    <property type="match status" value="1"/>
</dbReference>
<dbReference type="InterPro" id="IPR004821">
    <property type="entry name" value="Cyt_trans-like"/>
</dbReference>
<evidence type="ECO:0000256" key="4">
    <source>
        <dbReference type="ARBA" id="ARBA00022630"/>
    </source>
</evidence>
<dbReference type="InterPro" id="IPR015864">
    <property type="entry name" value="FAD_synthase"/>
</dbReference>
<dbReference type="SMART" id="SM00904">
    <property type="entry name" value="Flavokinase"/>
    <property type="match status" value="1"/>
</dbReference>
<dbReference type="PANTHER" id="PTHR22749:SF6">
    <property type="entry name" value="RIBOFLAVIN KINASE"/>
    <property type="match status" value="1"/>
</dbReference>
<comment type="similarity">
    <text evidence="15">Belongs to the ribF family.</text>
</comment>
<organism evidence="17 18">
    <name type="scientific">Sneathiella litorea</name>
    <dbReference type="NCBI Taxonomy" id="2606216"/>
    <lineage>
        <taxon>Bacteria</taxon>
        <taxon>Pseudomonadati</taxon>
        <taxon>Pseudomonadota</taxon>
        <taxon>Alphaproteobacteria</taxon>
        <taxon>Sneathiellales</taxon>
        <taxon>Sneathiellaceae</taxon>
        <taxon>Sneathiella</taxon>
    </lineage>
</organism>
<dbReference type="FunFam" id="3.40.50.620:FF:000021">
    <property type="entry name" value="Riboflavin biosynthesis protein"/>
    <property type="match status" value="1"/>
</dbReference>
<comment type="caution">
    <text evidence="17">The sequence shown here is derived from an EMBL/GenBank/DDBJ whole genome shotgun (WGS) entry which is preliminary data.</text>
</comment>
<keyword evidence="4 15" id="KW-0285">Flavoprotein</keyword>
<evidence type="ECO:0000256" key="14">
    <source>
        <dbReference type="ARBA" id="ARBA00049494"/>
    </source>
</evidence>
<keyword evidence="6 15" id="KW-0808">Transferase</keyword>
<dbReference type="InterPro" id="IPR002606">
    <property type="entry name" value="Riboflavin_kinase_bac"/>
</dbReference>
<evidence type="ECO:0000256" key="5">
    <source>
        <dbReference type="ARBA" id="ARBA00022643"/>
    </source>
</evidence>
<evidence type="ECO:0000256" key="10">
    <source>
        <dbReference type="ARBA" id="ARBA00022827"/>
    </source>
</evidence>
<sequence length="326" mass="36088">MRILRDYQNVPEECRGLVLAIGNFDGVHRGHQAVIAEAQEIADRLGLAAGVLTFEPHSREFFAPDAPPFRLSTLDTKAAHLKWLGLDVMVALEFNLAFSQKSAEDFVRDVLVEGYNVAHVVVGYDFIFGHKRQGTTVVLAELGKKYGFGVTVVEPVGEGTVIFSSTAIRECLKAGDPGKAALLLGHWWEIEGPVIEGDKRGRTIGFPTANIPLVGYHHPKLGVYAVRVGLHRGTHVDWIDGVANFGMRPTFDKKDVLLEVHLLDWSGDLYDQSLRVAFVDFIRPEMKFAGIEELTAQIAEDVKKAREILANPNNQQTKYADKKVCS</sequence>
<dbReference type="InterPro" id="IPR014729">
    <property type="entry name" value="Rossmann-like_a/b/a_fold"/>
</dbReference>
<evidence type="ECO:0000256" key="11">
    <source>
        <dbReference type="ARBA" id="ARBA00022840"/>
    </source>
</evidence>
<dbReference type="InterPro" id="IPR023465">
    <property type="entry name" value="Riboflavin_kinase_dom_sf"/>
</dbReference>
<dbReference type="AlphaFoldDB" id="A0A6L8W4W5"/>
<keyword evidence="7 15" id="KW-0548">Nucleotidyltransferase</keyword>
<dbReference type="NCBIfam" id="NF004160">
    <property type="entry name" value="PRK05627.1-3"/>
    <property type="match status" value="1"/>
</dbReference>
<dbReference type="GO" id="GO:0005524">
    <property type="term" value="F:ATP binding"/>
    <property type="evidence" value="ECO:0007669"/>
    <property type="project" value="UniProtKB-UniRule"/>
</dbReference>
<evidence type="ECO:0000256" key="3">
    <source>
        <dbReference type="ARBA" id="ARBA00005201"/>
    </source>
</evidence>
<dbReference type="Gene3D" id="3.40.50.620">
    <property type="entry name" value="HUPs"/>
    <property type="match status" value="1"/>
</dbReference>
<dbReference type="NCBIfam" id="TIGR00125">
    <property type="entry name" value="cyt_tran_rel"/>
    <property type="match status" value="1"/>
</dbReference>
<feature type="domain" description="Riboflavin kinase" evidence="16">
    <location>
        <begin position="183"/>
        <end position="310"/>
    </location>
</feature>
<accession>A0A6L8W4W5</accession>
<dbReference type="Proteomes" id="UP000476030">
    <property type="component" value="Unassembled WGS sequence"/>
</dbReference>
<dbReference type="SUPFAM" id="SSF52374">
    <property type="entry name" value="Nucleotidylyl transferase"/>
    <property type="match status" value="1"/>
</dbReference>
<reference evidence="17 18" key="1">
    <citation type="submission" date="2019-12" db="EMBL/GenBank/DDBJ databases">
        <title>Snethiella sp. nov. sp. isolated from sea sand.</title>
        <authorList>
            <person name="Kim J."/>
            <person name="Jeong S.E."/>
            <person name="Jung H.S."/>
            <person name="Jeon C.O."/>
        </authorList>
    </citation>
    <scope>NUCLEOTIDE SEQUENCE [LARGE SCALE GENOMIC DNA]</scope>
    <source>
        <strain evidence="17 18">DP05</strain>
    </source>
</reference>
<comment type="catalytic activity">
    <reaction evidence="14 15">
        <text>FMN + ATP + H(+) = FAD + diphosphate</text>
        <dbReference type="Rhea" id="RHEA:17237"/>
        <dbReference type="ChEBI" id="CHEBI:15378"/>
        <dbReference type="ChEBI" id="CHEBI:30616"/>
        <dbReference type="ChEBI" id="CHEBI:33019"/>
        <dbReference type="ChEBI" id="CHEBI:57692"/>
        <dbReference type="ChEBI" id="CHEBI:58210"/>
        <dbReference type="EC" id="2.7.7.2"/>
    </reaction>
</comment>
<evidence type="ECO:0000256" key="1">
    <source>
        <dbReference type="ARBA" id="ARBA00002121"/>
    </source>
</evidence>
<dbReference type="EC" id="2.7.1.26" evidence="15"/>
<evidence type="ECO:0000256" key="15">
    <source>
        <dbReference type="PIRNR" id="PIRNR004491"/>
    </source>
</evidence>
<keyword evidence="10 15" id="KW-0274">FAD</keyword>
<keyword evidence="5 15" id="KW-0288">FMN</keyword>
<dbReference type="PIRSF" id="PIRSF004491">
    <property type="entry name" value="FAD_Synth"/>
    <property type="match status" value="1"/>
</dbReference>
<keyword evidence="12" id="KW-0511">Multifunctional enzyme</keyword>
<dbReference type="NCBIfam" id="NF004159">
    <property type="entry name" value="PRK05627.1-2"/>
    <property type="match status" value="1"/>
</dbReference>
<dbReference type="UniPathway" id="UPA00277">
    <property type="reaction ID" value="UER00407"/>
</dbReference>
<dbReference type="NCBIfam" id="NF004162">
    <property type="entry name" value="PRK05627.1-5"/>
    <property type="match status" value="1"/>
</dbReference>
<dbReference type="SUPFAM" id="SSF82114">
    <property type="entry name" value="Riboflavin kinase-like"/>
    <property type="match status" value="1"/>
</dbReference>
<dbReference type="NCBIfam" id="TIGR00083">
    <property type="entry name" value="ribF"/>
    <property type="match status" value="1"/>
</dbReference>
<dbReference type="EMBL" id="WTUW01000001">
    <property type="protein sequence ID" value="MZR29267.1"/>
    <property type="molecule type" value="Genomic_DNA"/>
</dbReference>
<dbReference type="InterPro" id="IPR015865">
    <property type="entry name" value="Riboflavin_kinase_bac/euk"/>
</dbReference>
<keyword evidence="18" id="KW-1185">Reference proteome</keyword>
<keyword evidence="8 15" id="KW-0547">Nucleotide-binding</keyword>
<dbReference type="EC" id="2.7.7.2" evidence="15"/>
<evidence type="ECO:0000256" key="6">
    <source>
        <dbReference type="ARBA" id="ARBA00022679"/>
    </source>
</evidence>
<gene>
    <name evidence="17" type="ORF">GQE98_01335</name>
</gene>
<comment type="pathway">
    <text evidence="3 15">Cofactor biosynthesis; FMN biosynthesis; FMN from riboflavin (ATP route): step 1/1.</text>
</comment>
<comment type="catalytic activity">
    <reaction evidence="13 15">
        <text>riboflavin + ATP = FMN + ADP + H(+)</text>
        <dbReference type="Rhea" id="RHEA:14357"/>
        <dbReference type="ChEBI" id="CHEBI:15378"/>
        <dbReference type="ChEBI" id="CHEBI:30616"/>
        <dbReference type="ChEBI" id="CHEBI:57986"/>
        <dbReference type="ChEBI" id="CHEBI:58210"/>
        <dbReference type="ChEBI" id="CHEBI:456216"/>
        <dbReference type="EC" id="2.7.1.26"/>
    </reaction>
</comment>
<dbReference type="GO" id="GO:0008531">
    <property type="term" value="F:riboflavin kinase activity"/>
    <property type="evidence" value="ECO:0007669"/>
    <property type="project" value="UniProtKB-UniRule"/>
</dbReference>
<keyword evidence="9 15" id="KW-0418">Kinase</keyword>
<dbReference type="PANTHER" id="PTHR22749">
    <property type="entry name" value="RIBOFLAVIN KINASE/FMN ADENYLYLTRANSFERASE"/>
    <property type="match status" value="1"/>
</dbReference>
<proteinExistence type="inferred from homology"/>
<protein>
    <recommendedName>
        <fullName evidence="15">Riboflavin biosynthesis protein</fullName>
    </recommendedName>
    <domain>
        <recommendedName>
            <fullName evidence="15">Riboflavin kinase</fullName>
            <ecNumber evidence="15">2.7.1.26</ecNumber>
        </recommendedName>
        <alternativeName>
            <fullName evidence="15">Flavokinase</fullName>
        </alternativeName>
    </domain>
    <domain>
        <recommendedName>
            <fullName evidence="15">FMN adenylyltransferase</fullName>
            <ecNumber evidence="15">2.7.7.2</ecNumber>
        </recommendedName>
        <alternativeName>
            <fullName evidence="15">FAD pyrophosphorylase</fullName>
        </alternativeName>
        <alternativeName>
            <fullName evidence="15">FAD synthase</fullName>
        </alternativeName>
    </domain>
</protein>
<evidence type="ECO:0000256" key="12">
    <source>
        <dbReference type="ARBA" id="ARBA00023268"/>
    </source>
</evidence>
<comment type="function">
    <text evidence="1">Catalyzes the phosphorylation of riboflavin to FMN followed by the adenylation of FMN to FAD.</text>
</comment>
<evidence type="ECO:0000313" key="18">
    <source>
        <dbReference type="Proteomes" id="UP000476030"/>
    </source>
</evidence>
<dbReference type="Pfam" id="PF01687">
    <property type="entry name" value="Flavokinase"/>
    <property type="match status" value="1"/>
</dbReference>
<name>A0A6L8W4W5_9PROT</name>
<dbReference type="GO" id="GO:0003919">
    <property type="term" value="F:FMN adenylyltransferase activity"/>
    <property type="evidence" value="ECO:0007669"/>
    <property type="project" value="UniProtKB-UniRule"/>
</dbReference>
<dbReference type="InterPro" id="IPR023468">
    <property type="entry name" value="Riboflavin_kinase"/>
</dbReference>
<evidence type="ECO:0000256" key="8">
    <source>
        <dbReference type="ARBA" id="ARBA00022741"/>
    </source>
</evidence>
<dbReference type="CDD" id="cd02064">
    <property type="entry name" value="FAD_synthetase_N"/>
    <property type="match status" value="1"/>
</dbReference>
<dbReference type="UniPathway" id="UPA00276">
    <property type="reaction ID" value="UER00406"/>
</dbReference>
<dbReference type="GO" id="GO:0009398">
    <property type="term" value="P:FMN biosynthetic process"/>
    <property type="evidence" value="ECO:0007669"/>
    <property type="project" value="UniProtKB-UniRule"/>
</dbReference>
<evidence type="ECO:0000259" key="16">
    <source>
        <dbReference type="SMART" id="SM00904"/>
    </source>
</evidence>
<evidence type="ECO:0000256" key="2">
    <source>
        <dbReference type="ARBA" id="ARBA00004726"/>
    </source>
</evidence>
<evidence type="ECO:0000256" key="13">
    <source>
        <dbReference type="ARBA" id="ARBA00047880"/>
    </source>
</evidence>
<evidence type="ECO:0000256" key="9">
    <source>
        <dbReference type="ARBA" id="ARBA00022777"/>
    </source>
</evidence>
<dbReference type="Pfam" id="PF06574">
    <property type="entry name" value="FAD_syn"/>
    <property type="match status" value="1"/>
</dbReference>
<evidence type="ECO:0000313" key="17">
    <source>
        <dbReference type="EMBL" id="MZR29267.1"/>
    </source>
</evidence>
<dbReference type="RefSeq" id="WP_161313751.1">
    <property type="nucleotide sequence ID" value="NZ_WTUW01000001.1"/>
</dbReference>
<dbReference type="GO" id="GO:0006747">
    <property type="term" value="P:FAD biosynthetic process"/>
    <property type="evidence" value="ECO:0007669"/>
    <property type="project" value="UniProtKB-UniRule"/>
</dbReference>
<dbReference type="GO" id="GO:0009231">
    <property type="term" value="P:riboflavin biosynthetic process"/>
    <property type="evidence" value="ECO:0007669"/>
    <property type="project" value="InterPro"/>
</dbReference>
<comment type="pathway">
    <text evidence="2 15">Cofactor biosynthesis; FAD biosynthesis; FAD from FMN: step 1/1.</text>
</comment>
<keyword evidence="11 15" id="KW-0067">ATP-binding</keyword>
<evidence type="ECO:0000256" key="7">
    <source>
        <dbReference type="ARBA" id="ARBA00022695"/>
    </source>
</evidence>